<comment type="caution">
    <text evidence="3">The sequence shown here is derived from an EMBL/GenBank/DDBJ whole genome shotgun (WGS) entry which is preliminary data.</text>
</comment>
<feature type="coiled-coil region" evidence="1">
    <location>
        <begin position="349"/>
        <end position="515"/>
    </location>
</feature>
<feature type="region of interest" description="Disordered" evidence="2">
    <location>
        <begin position="148"/>
        <end position="168"/>
    </location>
</feature>
<feature type="compositionally biased region" description="Low complexity" evidence="2">
    <location>
        <begin position="61"/>
        <end position="71"/>
    </location>
</feature>
<name>A0AAN7HBJ4_9PEZI</name>
<sequence length="787" mass="87202">VKRPRGRPRKPKNNTADTAIVLSDSDSEEDDTTPRKALWDRKRPLGKVDSPAPAPSPKRPAPSSAFADSSAVRAEVDQLKQELASEKKLRSDAEAENSKLQQLMEEKEAAWAAELAVQMAPFQLQIQKLVQEKQALEAASNDLQQQLQAALGKSQDAPAASKGRSAAAPISEDLAAQIREKEAAIASQAAEIEELSEIEETRAKEVAEAHQKIALLTRTVKELTAQHEASTKAPHEEEEMMQQLQRDLSKSEMLRFQAEEKLVATVRKLEQVEDNLAKSEEQRAKLKEQLARDGGTVPAQSLNIKNEQPITSHQMENEVKGLCMENTRLRAEITALQKKQLLAAVYDDNSDLLKELHGYKEAVDALRAEKEQLLSSLASADATMARLNQELEDQIATSKQKIDSIQEQSEHEWECREQQLNESIAQLRLDLAAKDTEIQQLRERVASPQNPVNTNNLDRAELEKEIAAQSRLLLKLQDASKEYRTRLETKSEAAIEALRQRVNILSAEVKKSESVSAVHQADLQRRGALLAGSEKVISAKKTHIKELQEWLSILIPSEESKPKLTDDIAVQKIKLRELTTSILPELTTAILKSKPATQAQTRTINSLEAEVASISRGRDYIAQEMAARLATVKRLKAHLAKSSAAIDRISAQSAPLDKTLSDLLAEKDKTTTLMTALETEFKSLRSKSAAAVAAINSAILDLPQRLDRLAAENAEFEKAGERQGVEVERLRGELVGVVALVEELEVAVNGGKGEVKEGKDKDKDKDKEKDNFIQEKVKGLFPAWMKK</sequence>
<feature type="compositionally biased region" description="Basic residues" evidence="2">
    <location>
        <begin position="1"/>
        <end position="12"/>
    </location>
</feature>
<dbReference type="AlphaFoldDB" id="A0AAN7HBJ4"/>
<evidence type="ECO:0000313" key="3">
    <source>
        <dbReference type="EMBL" id="KAK4234949.1"/>
    </source>
</evidence>
<organism evidence="3 4">
    <name type="scientific">Achaetomium macrosporum</name>
    <dbReference type="NCBI Taxonomy" id="79813"/>
    <lineage>
        <taxon>Eukaryota</taxon>
        <taxon>Fungi</taxon>
        <taxon>Dikarya</taxon>
        <taxon>Ascomycota</taxon>
        <taxon>Pezizomycotina</taxon>
        <taxon>Sordariomycetes</taxon>
        <taxon>Sordariomycetidae</taxon>
        <taxon>Sordariales</taxon>
        <taxon>Chaetomiaceae</taxon>
        <taxon>Achaetomium</taxon>
    </lineage>
</organism>
<accession>A0AAN7HBJ4</accession>
<evidence type="ECO:0000256" key="2">
    <source>
        <dbReference type="SAM" id="MobiDB-lite"/>
    </source>
</evidence>
<dbReference type="EMBL" id="MU860312">
    <property type="protein sequence ID" value="KAK4234949.1"/>
    <property type="molecule type" value="Genomic_DNA"/>
</dbReference>
<reference evidence="3" key="2">
    <citation type="submission" date="2023-05" db="EMBL/GenBank/DDBJ databases">
        <authorList>
            <consortium name="Lawrence Berkeley National Laboratory"/>
            <person name="Steindorff A."/>
            <person name="Hensen N."/>
            <person name="Bonometti L."/>
            <person name="Westerberg I."/>
            <person name="Brannstrom I.O."/>
            <person name="Guillou S."/>
            <person name="Cros-Aarteil S."/>
            <person name="Calhoun S."/>
            <person name="Haridas S."/>
            <person name="Kuo A."/>
            <person name="Mondo S."/>
            <person name="Pangilinan J."/>
            <person name="Riley R."/>
            <person name="Labutti K."/>
            <person name="Andreopoulos B."/>
            <person name="Lipzen A."/>
            <person name="Chen C."/>
            <person name="Yanf M."/>
            <person name="Daum C."/>
            <person name="Ng V."/>
            <person name="Clum A."/>
            <person name="Ohm R."/>
            <person name="Martin F."/>
            <person name="Silar P."/>
            <person name="Natvig D."/>
            <person name="Lalanne C."/>
            <person name="Gautier V."/>
            <person name="Ament-Velasquez S.L."/>
            <person name="Kruys A."/>
            <person name="Hutchinson M.I."/>
            <person name="Powell A.J."/>
            <person name="Barry K."/>
            <person name="Miller A.N."/>
            <person name="Grigoriev I.V."/>
            <person name="Debuchy R."/>
            <person name="Gladieux P."/>
            <person name="Thoren M.H."/>
            <person name="Johannesson H."/>
        </authorList>
    </citation>
    <scope>NUCLEOTIDE SEQUENCE</scope>
    <source>
        <strain evidence="3">CBS 532.94</strain>
    </source>
</reference>
<feature type="compositionally biased region" description="Low complexity" evidence="2">
    <location>
        <begin position="157"/>
        <end position="168"/>
    </location>
</feature>
<feature type="compositionally biased region" description="Basic and acidic residues" evidence="2">
    <location>
        <begin position="32"/>
        <end position="43"/>
    </location>
</feature>
<dbReference type="Proteomes" id="UP001303760">
    <property type="component" value="Unassembled WGS sequence"/>
</dbReference>
<reference evidence="3" key="1">
    <citation type="journal article" date="2023" name="Mol. Phylogenet. Evol.">
        <title>Genome-scale phylogeny and comparative genomics of the fungal order Sordariales.</title>
        <authorList>
            <person name="Hensen N."/>
            <person name="Bonometti L."/>
            <person name="Westerberg I."/>
            <person name="Brannstrom I.O."/>
            <person name="Guillou S."/>
            <person name="Cros-Aarteil S."/>
            <person name="Calhoun S."/>
            <person name="Haridas S."/>
            <person name="Kuo A."/>
            <person name="Mondo S."/>
            <person name="Pangilinan J."/>
            <person name="Riley R."/>
            <person name="LaButti K."/>
            <person name="Andreopoulos B."/>
            <person name="Lipzen A."/>
            <person name="Chen C."/>
            <person name="Yan M."/>
            <person name="Daum C."/>
            <person name="Ng V."/>
            <person name="Clum A."/>
            <person name="Steindorff A."/>
            <person name="Ohm R.A."/>
            <person name="Martin F."/>
            <person name="Silar P."/>
            <person name="Natvig D.O."/>
            <person name="Lalanne C."/>
            <person name="Gautier V."/>
            <person name="Ament-Velasquez S.L."/>
            <person name="Kruys A."/>
            <person name="Hutchinson M.I."/>
            <person name="Powell A.J."/>
            <person name="Barry K."/>
            <person name="Miller A.N."/>
            <person name="Grigoriev I.V."/>
            <person name="Debuchy R."/>
            <person name="Gladieux P."/>
            <person name="Hiltunen Thoren M."/>
            <person name="Johannesson H."/>
        </authorList>
    </citation>
    <scope>NUCLEOTIDE SEQUENCE</scope>
    <source>
        <strain evidence="3">CBS 532.94</strain>
    </source>
</reference>
<protein>
    <submittedName>
        <fullName evidence="3">Uncharacterized protein</fullName>
    </submittedName>
</protein>
<proteinExistence type="predicted"/>
<feature type="region of interest" description="Disordered" evidence="2">
    <location>
        <begin position="751"/>
        <end position="771"/>
    </location>
</feature>
<feature type="region of interest" description="Disordered" evidence="2">
    <location>
        <begin position="1"/>
        <end position="73"/>
    </location>
</feature>
<gene>
    <name evidence="3" type="ORF">C8A03DRAFT_18234</name>
</gene>
<keyword evidence="4" id="KW-1185">Reference proteome</keyword>
<evidence type="ECO:0000313" key="4">
    <source>
        <dbReference type="Proteomes" id="UP001303760"/>
    </source>
</evidence>
<keyword evidence="1" id="KW-0175">Coiled coil</keyword>
<feature type="coiled-coil region" evidence="1">
    <location>
        <begin position="178"/>
        <end position="289"/>
    </location>
</feature>
<evidence type="ECO:0000256" key="1">
    <source>
        <dbReference type="SAM" id="Coils"/>
    </source>
</evidence>
<feature type="compositionally biased region" description="Basic and acidic residues" evidence="2">
    <location>
        <begin position="753"/>
        <end position="771"/>
    </location>
</feature>
<feature type="non-terminal residue" evidence="3">
    <location>
        <position position="1"/>
    </location>
</feature>